<feature type="compositionally biased region" description="Low complexity" evidence="10">
    <location>
        <begin position="165"/>
        <end position="175"/>
    </location>
</feature>
<dbReference type="Pfam" id="PF00484">
    <property type="entry name" value="Pro_CA"/>
    <property type="match status" value="1"/>
</dbReference>
<sequence>MVAATSTSRGSSTPACYPGSAARTGAVGSTSASSTACLASRTGTRCSPRCATMARAGTTSAATTTARYACMPAASGGLRRPPPVWSPACATTARCWPPPVLRRRAWDCSSRCPSIRPPAPPCSASRARRYRSLPGGASRRCTAARSPTAPSAGSCAAAAIGWNGNSSPTSNSPTGRAWQRTPPPGTPVGMIRSPCSRWRSSAGGVATPRCDACQTGIAFRKVLHRSNEGHAMSDLQQLFENNVRWAEAIKQEDPDFFAKLARQQTPEYLWIGCSDARVPANEIVGMLPGDLFVHRNVANVVLHTDLNCLSVIQFAVDVLKVKHILVTGHYGCGGVRASLHNDQLGLIDGWLRSIRDLAYEYREHLEQLPTEEERVDRLCELNVIQQVANVSHTSIVQNAWHRGQSLSVHGCIYGIKDGLWKNLNVTVSGLDQLPPQYRLSPLGGCC</sequence>
<dbReference type="InterPro" id="IPR036874">
    <property type="entry name" value="Carbonic_anhydrase_sf"/>
</dbReference>
<feature type="binding site" evidence="9">
    <location>
        <position position="329"/>
    </location>
    <ligand>
        <name>Zn(2+)</name>
        <dbReference type="ChEBI" id="CHEBI:29105"/>
    </ligand>
</feature>
<evidence type="ECO:0000256" key="8">
    <source>
        <dbReference type="ARBA" id="ARBA00082533"/>
    </source>
</evidence>
<organism evidence="11">
    <name type="scientific">Pseudomonas aeruginosa</name>
    <dbReference type="NCBI Taxonomy" id="287"/>
    <lineage>
        <taxon>Bacteria</taxon>
        <taxon>Pseudomonadati</taxon>
        <taxon>Pseudomonadota</taxon>
        <taxon>Gammaproteobacteria</taxon>
        <taxon>Pseudomonadales</taxon>
        <taxon>Pseudomonadaceae</taxon>
        <taxon>Pseudomonas</taxon>
    </lineage>
</organism>
<dbReference type="PANTHER" id="PTHR11002:SF76">
    <property type="entry name" value="CARBONIC ANHYDRASE"/>
    <property type="match status" value="1"/>
</dbReference>
<feature type="binding site" evidence="9">
    <location>
        <position position="332"/>
    </location>
    <ligand>
        <name>Zn(2+)</name>
        <dbReference type="ChEBI" id="CHEBI:29105"/>
    </ligand>
</feature>
<dbReference type="SMART" id="SM00947">
    <property type="entry name" value="Pro_CA"/>
    <property type="match status" value="1"/>
</dbReference>
<dbReference type="CDD" id="cd00883">
    <property type="entry name" value="beta_CA_cladeA"/>
    <property type="match status" value="1"/>
</dbReference>
<keyword evidence="4 9" id="KW-0862">Zinc</keyword>
<evidence type="ECO:0000256" key="10">
    <source>
        <dbReference type="SAM" id="MobiDB-lite"/>
    </source>
</evidence>
<name>A0A6H0JJF9_PSEAI</name>
<keyword evidence="3 9" id="KW-0479">Metal-binding</keyword>
<feature type="region of interest" description="Disordered" evidence="10">
    <location>
        <begin position="165"/>
        <end position="190"/>
    </location>
</feature>
<evidence type="ECO:0000313" key="11">
    <source>
        <dbReference type="EMBL" id="QIU80022.1"/>
    </source>
</evidence>
<dbReference type="PANTHER" id="PTHR11002">
    <property type="entry name" value="CARBONIC ANHYDRASE"/>
    <property type="match status" value="1"/>
</dbReference>
<evidence type="ECO:0000256" key="5">
    <source>
        <dbReference type="ARBA" id="ARBA00023239"/>
    </source>
</evidence>
<dbReference type="PROSITE" id="PS00705">
    <property type="entry name" value="PROK_CO2_ANHYDRASE_2"/>
    <property type="match status" value="1"/>
</dbReference>
<keyword evidence="5" id="KW-0456">Lyase</keyword>
<comment type="catalytic activity">
    <reaction evidence="7">
        <text>hydrogencarbonate + H(+) = CO2 + H2O</text>
        <dbReference type="Rhea" id="RHEA:10748"/>
        <dbReference type="ChEBI" id="CHEBI:15377"/>
        <dbReference type="ChEBI" id="CHEBI:15378"/>
        <dbReference type="ChEBI" id="CHEBI:16526"/>
        <dbReference type="ChEBI" id="CHEBI:17544"/>
        <dbReference type="EC" id="4.2.1.1"/>
    </reaction>
</comment>
<dbReference type="NCBIfam" id="NF007756">
    <property type="entry name" value="PRK10437.1"/>
    <property type="match status" value="1"/>
</dbReference>
<evidence type="ECO:0000256" key="2">
    <source>
        <dbReference type="ARBA" id="ARBA00012925"/>
    </source>
</evidence>
<evidence type="ECO:0000256" key="1">
    <source>
        <dbReference type="ARBA" id="ARBA00006217"/>
    </source>
</evidence>
<proteinExistence type="inferred from homology"/>
<dbReference type="Gene3D" id="3.40.1050.10">
    <property type="entry name" value="Carbonic anhydrase"/>
    <property type="match status" value="1"/>
</dbReference>
<dbReference type="InterPro" id="IPR001765">
    <property type="entry name" value="Carbonic_anhydrase"/>
</dbReference>
<evidence type="ECO:0000256" key="4">
    <source>
        <dbReference type="ARBA" id="ARBA00022833"/>
    </source>
</evidence>
<dbReference type="SUPFAM" id="SSF53056">
    <property type="entry name" value="beta-carbonic anhydrase, cab"/>
    <property type="match status" value="1"/>
</dbReference>
<dbReference type="InterPro" id="IPR015892">
    <property type="entry name" value="Carbonic_anhydrase_CS"/>
</dbReference>
<comment type="similarity">
    <text evidence="1">Belongs to the beta-class carbonic anhydrase family.</text>
</comment>
<dbReference type="EMBL" id="MT074670">
    <property type="protein sequence ID" value="QIU80022.1"/>
    <property type="molecule type" value="Genomic_DNA"/>
</dbReference>
<dbReference type="AlphaFoldDB" id="A0A6H0JJF9"/>
<dbReference type="GO" id="GO:0008270">
    <property type="term" value="F:zinc ion binding"/>
    <property type="evidence" value="ECO:0007669"/>
    <property type="project" value="InterPro"/>
</dbReference>
<dbReference type="EC" id="4.2.1.1" evidence="2"/>
<evidence type="ECO:0000256" key="7">
    <source>
        <dbReference type="ARBA" id="ARBA00048348"/>
    </source>
</evidence>
<reference evidence="11" key="1">
    <citation type="submission" date="2020-02" db="EMBL/GenBank/DDBJ databases">
        <title>PAGI-encoded CrpP-like fluoroquinolone-modifying enzymes among Pseudomonas aeruginosa clinical isolates in Europe.</title>
        <authorList>
            <person name="Ortiz de la Rosa J.M."/>
            <person name="Nordmann P."/>
            <person name="Poirel L."/>
        </authorList>
    </citation>
    <scope>NUCLEOTIDE SEQUENCE</scope>
    <source>
        <strain evidence="11">PAGI-90</strain>
    </source>
</reference>
<evidence type="ECO:0000256" key="6">
    <source>
        <dbReference type="ARBA" id="ARBA00039351"/>
    </source>
</evidence>
<evidence type="ECO:0000256" key="9">
    <source>
        <dbReference type="PIRSR" id="PIRSR601765-1"/>
    </source>
</evidence>
<evidence type="ECO:0000256" key="3">
    <source>
        <dbReference type="ARBA" id="ARBA00022723"/>
    </source>
</evidence>
<feature type="binding site" evidence="9">
    <location>
        <position position="273"/>
    </location>
    <ligand>
        <name>Zn(2+)</name>
        <dbReference type="ChEBI" id="CHEBI:29105"/>
    </ligand>
</feature>
<comment type="cofactor">
    <cofactor evidence="9">
        <name>Zn(2+)</name>
        <dbReference type="ChEBI" id="CHEBI:29105"/>
    </cofactor>
    <text evidence="9">Binds 1 zinc ion per subunit.</text>
</comment>
<feature type="binding site" evidence="9">
    <location>
        <position position="275"/>
    </location>
    <ligand>
        <name>Zn(2+)</name>
        <dbReference type="ChEBI" id="CHEBI:29105"/>
    </ligand>
</feature>
<protein>
    <recommendedName>
        <fullName evidence="6">Carbonic anhydrase 2</fullName>
        <ecNumber evidence="2">4.2.1.1</ecNumber>
    </recommendedName>
    <alternativeName>
        <fullName evidence="8">Carbonate dehydratase 2</fullName>
    </alternativeName>
</protein>
<accession>A0A6H0JJF9</accession>
<dbReference type="FunFam" id="3.40.1050.10:FF:000001">
    <property type="entry name" value="Carbonic anhydrase"/>
    <property type="match status" value="1"/>
</dbReference>
<dbReference type="GO" id="GO:0015976">
    <property type="term" value="P:carbon utilization"/>
    <property type="evidence" value="ECO:0007669"/>
    <property type="project" value="InterPro"/>
</dbReference>
<dbReference type="GO" id="GO:0004089">
    <property type="term" value="F:carbonate dehydratase activity"/>
    <property type="evidence" value="ECO:0007669"/>
    <property type="project" value="UniProtKB-EC"/>
</dbReference>